<proteinExistence type="predicted"/>
<dbReference type="SUPFAM" id="SSF48179">
    <property type="entry name" value="6-phosphogluconate dehydrogenase C-terminal domain-like"/>
    <property type="match status" value="1"/>
</dbReference>
<reference evidence="4" key="1">
    <citation type="journal article" date="2014" name="Front. Microbiol.">
        <title>High frequency of phylogenetically diverse reductive dehalogenase-homologous genes in deep subseafloor sedimentary metagenomes.</title>
        <authorList>
            <person name="Kawai M."/>
            <person name="Futagami T."/>
            <person name="Toyoda A."/>
            <person name="Takaki Y."/>
            <person name="Nishi S."/>
            <person name="Hori S."/>
            <person name="Arai W."/>
            <person name="Tsubouchi T."/>
            <person name="Morono Y."/>
            <person name="Uchiyama I."/>
            <person name="Ito T."/>
            <person name="Fujiyama A."/>
            <person name="Inagaki F."/>
            <person name="Takami H."/>
        </authorList>
    </citation>
    <scope>NUCLEOTIDE SEQUENCE</scope>
    <source>
        <strain evidence="4">Expedition CK06-06</strain>
    </source>
</reference>
<gene>
    <name evidence="4" type="ORF">S01H4_51214</name>
</gene>
<dbReference type="AlphaFoldDB" id="X1DMJ5"/>
<dbReference type="Pfam" id="PF00725">
    <property type="entry name" value="3HCDH"/>
    <property type="match status" value="1"/>
</dbReference>
<feature type="domain" description="3-hydroxyacyl-CoA dehydrogenase C-terminal" evidence="2">
    <location>
        <begin position="39"/>
        <end position="134"/>
    </location>
</feature>
<dbReference type="Gene3D" id="3.40.50.720">
    <property type="entry name" value="NAD(P)-binding Rossmann-like Domain"/>
    <property type="match status" value="1"/>
</dbReference>
<dbReference type="GO" id="GO:0016616">
    <property type="term" value="F:oxidoreductase activity, acting on the CH-OH group of donors, NAD or NADP as acceptor"/>
    <property type="evidence" value="ECO:0007669"/>
    <property type="project" value="InterPro"/>
</dbReference>
<evidence type="ECO:0008006" key="5">
    <source>
        <dbReference type="Google" id="ProtNLM"/>
    </source>
</evidence>
<feature type="domain" description="3-hydroxyacyl-CoA dehydrogenase NAD binding" evidence="3">
    <location>
        <begin position="1"/>
        <end position="36"/>
    </location>
</feature>
<dbReference type="InterPro" id="IPR006176">
    <property type="entry name" value="3-OHacyl-CoA_DH_NAD-bd"/>
</dbReference>
<evidence type="ECO:0000313" key="4">
    <source>
        <dbReference type="EMBL" id="GAG97646.1"/>
    </source>
</evidence>
<dbReference type="PANTHER" id="PTHR48075:SF5">
    <property type="entry name" value="3-HYDROXYBUTYRYL-COA DEHYDROGENASE"/>
    <property type="match status" value="1"/>
</dbReference>
<evidence type="ECO:0000259" key="3">
    <source>
        <dbReference type="Pfam" id="PF02737"/>
    </source>
</evidence>
<accession>X1DMJ5</accession>
<dbReference type="Gene3D" id="1.10.1040.10">
    <property type="entry name" value="N-(1-d-carboxylethyl)-l-norvaline Dehydrogenase, domain 2"/>
    <property type="match status" value="1"/>
</dbReference>
<organism evidence="4">
    <name type="scientific">marine sediment metagenome</name>
    <dbReference type="NCBI Taxonomy" id="412755"/>
    <lineage>
        <taxon>unclassified sequences</taxon>
        <taxon>metagenomes</taxon>
        <taxon>ecological metagenomes</taxon>
    </lineage>
</organism>
<dbReference type="GO" id="GO:0070403">
    <property type="term" value="F:NAD+ binding"/>
    <property type="evidence" value="ECO:0007669"/>
    <property type="project" value="InterPro"/>
</dbReference>
<dbReference type="GO" id="GO:0006631">
    <property type="term" value="P:fatty acid metabolic process"/>
    <property type="evidence" value="ECO:0007669"/>
    <property type="project" value="InterPro"/>
</dbReference>
<dbReference type="EMBL" id="BART01029143">
    <property type="protein sequence ID" value="GAG97646.1"/>
    <property type="molecule type" value="Genomic_DNA"/>
</dbReference>
<dbReference type="Pfam" id="PF02737">
    <property type="entry name" value="3HCDH_N"/>
    <property type="match status" value="1"/>
</dbReference>
<evidence type="ECO:0000256" key="1">
    <source>
        <dbReference type="ARBA" id="ARBA00023002"/>
    </source>
</evidence>
<dbReference type="InterPro" id="IPR006108">
    <property type="entry name" value="3HC_DH_C"/>
</dbReference>
<sequence>MKLIELIKGKNTSDEVFETAKKFSESLGKTVVSVNDSPGFVTTRLIYVLCNEAVKIMEEEIASPRDIDTACKLAFNFPMGPIELSDLVGNDIYFHIGEYLAREFGDNYKPSPILKEMVDKKLLGRKTKKGFYEY</sequence>
<evidence type="ECO:0000259" key="2">
    <source>
        <dbReference type="Pfam" id="PF00725"/>
    </source>
</evidence>
<name>X1DMJ5_9ZZZZ</name>
<dbReference type="InterPro" id="IPR013328">
    <property type="entry name" value="6PGD_dom2"/>
</dbReference>
<protein>
    <recommendedName>
        <fullName evidence="5">3-hydroxyacyl-CoA dehydrogenase C-terminal domain-containing protein</fullName>
    </recommendedName>
</protein>
<dbReference type="InterPro" id="IPR008927">
    <property type="entry name" value="6-PGluconate_DH-like_C_sf"/>
</dbReference>
<keyword evidence="1" id="KW-0560">Oxidoreductase</keyword>
<comment type="caution">
    <text evidence="4">The sequence shown here is derived from an EMBL/GenBank/DDBJ whole genome shotgun (WGS) entry which is preliminary data.</text>
</comment>
<dbReference type="PANTHER" id="PTHR48075">
    <property type="entry name" value="3-HYDROXYACYL-COA DEHYDROGENASE FAMILY PROTEIN"/>
    <property type="match status" value="1"/>
</dbReference>